<proteinExistence type="predicted"/>
<dbReference type="OrthoDB" id="2861623at2759"/>
<keyword evidence="2" id="KW-1185">Reference proteome</keyword>
<protein>
    <submittedName>
        <fullName evidence="1">(+)-eremophilene synthase</fullName>
    </submittedName>
</protein>
<gene>
    <name evidence="1" type="ORF">CLAFUR5_04954</name>
</gene>
<dbReference type="AlphaFoldDB" id="A0A9Q8LFZ3"/>
<organism evidence="1 2">
    <name type="scientific">Passalora fulva</name>
    <name type="common">Tomato leaf mold</name>
    <name type="synonym">Cladosporium fulvum</name>
    <dbReference type="NCBI Taxonomy" id="5499"/>
    <lineage>
        <taxon>Eukaryota</taxon>
        <taxon>Fungi</taxon>
        <taxon>Dikarya</taxon>
        <taxon>Ascomycota</taxon>
        <taxon>Pezizomycotina</taxon>
        <taxon>Dothideomycetes</taxon>
        <taxon>Dothideomycetidae</taxon>
        <taxon>Mycosphaerellales</taxon>
        <taxon>Mycosphaerellaceae</taxon>
        <taxon>Fulvia</taxon>
    </lineage>
</organism>
<accession>A0A9Q8LFZ3</accession>
<dbReference type="Gene3D" id="1.10.600.10">
    <property type="entry name" value="Farnesyl Diphosphate Synthase"/>
    <property type="match status" value="1"/>
</dbReference>
<evidence type="ECO:0000313" key="2">
    <source>
        <dbReference type="Proteomes" id="UP000756132"/>
    </source>
</evidence>
<dbReference type="SUPFAM" id="SSF48576">
    <property type="entry name" value="Terpenoid synthases"/>
    <property type="match status" value="1"/>
</dbReference>
<dbReference type="EMBL" id="CP090166">
    <property type="protein sequence ID" value="UJO16683.1"/>
    <property type="molecule type" value="Genomic_DNA"/>
</dbReference>
<dbReference type="InterPro" id="IPR008949">
    <property type="entry name" value="Isoprenoid_synthase_dom_sf"/>
</dbReference>
<reference evidence="1" key="1">
    <citation type="submission" date="2021-12" db="EMBL/GenBank/DDBJ databases">
        <authorList>
            <person name="Zaccaron A."/>
            <person name="Stergiopoulos I."/>
        </authorList>
    </citation>
    <scope>NUCLEOTIDE SEQUENCE</scope>
    <source>
        <strain evidence="1">Race5_Kim</strain>
    </source>
</reference>
<sequence>MAVQESARRDSERTTVTIPDLFVSFIKQDPKVREDYQKHKVNSCQWLATRLGMDEKATRKLEAGDFTWFAAVYMPKAIAERFRLASDWTNLIFHYDDLFDNGLLKRDPVRTTKTVERLFITHGLANPNHVISSHDTPTPTCLSCGLYVLNTPTQATWSPTIPLRKLELPHKVLELLVWVRPKVSGELLQSLYILLRGISNI</sequence>
<evidence type="ECO:0000313" key="1">
    <source>
        <dbReference type="EMBL" id="UJO16683.1"/>
    </source>
</evidence>
<name>A0A9Q8LFZ3_PASFU</name>
<reference evidence="1" key="2">
    <citation type="journal article" date="2022" name="Microb. Genom.">
        <title>A chromosome-scale genome assembly of the tomato pathogen Cladosporium fulvum reveals a compartmentalized genome architecture and the presence of a dispensable chromosome.</title>
        <authorList>
            <person name="Zaccaron A.Z."/>
            <person name="Chen L.H."/>
            <person name="Samaras A."/>
            <person name="Stergiopoulos I."/>
        </authorList>
    </citation>
    <scope>NUCLEOTIDE SEQUENCE</scope>
    <source>
        <strain evidence="1">Race5_Kim</strain>
    </source>
</reference>
<dbReference type="Proteomes" id="UP000756132">
    <property type="component" value="Chromosome 4"/>
</dbReference>